<dbReference type="PANTHER" id="PTHR47074:SF75">
    <property type="entry name" value="RNASE H TYPE-1 DOMAIN-CONTAINING PROTEIN"/>
    <property type="match status" value="1"/>
</dbReference>
<dbReference type="Pfam" id="PF13456">
    <property type="entry name" value="RVT_3"/>
    <property type="match status" value="1"/>
</dbReference>
<dbReference type="InterPro" id="IPR012337">
    <property type="entry name" value="RNaseH-like_sf"/>
</dbReference>
<dbReference type="InterPro" id="IPR002156">
    <property type="entry name" value="RNaseH_domain"/>
</dbReference>
<dbReference type="EMBL" id="JBBPBM010000531">
    <property type="protein sequence ID" value="KAK8494415.1"/>
    <property type="molecule type" value="Genomic_DNA"/>
</dbReference>
<dbReference type="InterPro" id="IPR052929">
    <property type="entry name" value="RNase_H-like_EbsB-rel"/>
</dbReference>
<protein>
    <submittedName>
        <fullName evidence="1">Uncharacterized protein</fullName>
    </submittedName>
</protein>
<reference evidence="1 2" key="1">
    <citation type="journal article" date="2024" name="G3 (Bethesda)">
        <title>Genome assembly of Hibiscus sabdariffa L. provides insights into metabolisms of medicinal natural products.</title>
        <authorList>
            <person name="Kim T."/>
        </authorList>
    </citation>
    <scope>NUCLEOTIDE SEQUENCE [LARGE SCALE GENOMIC DNA]</scope>
    <source>
        <strain evidence="1">TK-2024</strain>
        <tissue evidence="1">Old leaves</tissue>
    </source>
</reference>
<dbReference type="PANTHER" id="PTHR47074">
    <property type="entry name" value="BNAC02G40300D PROTEIN"/>
    <property type="match status" value="1"/>
</dbReference>
<dbReference type="Gene3D" id="3.30.420.10">
    <property type="entry name" value="Ribonuclease H-like superfamily/Ribonuclease H"/>
    <property type="match status" value="1"/>
</dbReference>
<accession>A0ABR2AL88</accession>
<proteinExistence type="predicted"/>
<comment type="caution">
    <text evidence="1">The sequence shown here is derived from an EMBL/GenBank/DDBJ whole genome shotgun (WGS) entry which is preliminary data.</text>
</comment>
<sequence>MAFFAITWSIWLNRNDVIFRGNGLDENQLFEIVLLRLRWWSRAKWSQWSMSIEDFMPNPECCGVARVEKRICKKDEWEAPLAGIVKFNTDGAVKGGFGSAGVGGVLRDHSGNVLLKFSNSIGFADPASAELLVIKKALSLFVAYGLVGDVNLQVETDCNNVVAWFRQPSKTPNVFKDLVLECLTMHKELR</sequence>
<keyword evidence="2" id="KW-1185">Reference proteome</keyword>
<evidence type="ECO:0000313" key="1">
    <source>
        <dbReference type="EMBL" id="KAK8494415.1"/>
    </source>
</evidence>
<dbReference type="SUPFAM" id="SSF53098">
    <property type="entry name" value="Ribonuclease H-like"/>
    <property type="match status" value="1"/>
</dbReference>
<dbReference type="InterPro" id="IPR044730">
    <property type="entry name" value="RNase_H-like_dom_plant"/>
</dbReference>
<evidence type="ECO:0000313" key="2">
    <source>
        <dbReference type="Proteomes" id="UP001472677"/>
    </source>
</evidence>
<gene>
    <name evidence="1" type="ORF">V6N12_035201</name>
</gene>
<organism evidence="1 2">
    <name type="scientific">Hibiscus sabdariffa</name>
    <name type="common">roselle</name>
    <dbReference type="NCBI Taxonomy" id="183260"/>
    <lineage>
        <taxon>Eukaryota</taxon>
        <taxon>Viridiplantae</taxon>
        <taxon>Streptophyta</taxon>
        <taxon>Embryophyta</taxon>
        <taxon>Tracheophyta</taxon>
        <taxon>Spermatophyta</taxon>
        <taxon>Magnoliopsida</taxon>
        <taxon>eudicotyledons</taxon>
        <taxon>Gunneridae</taxon>
        <taxon>Pentapetalae</taxon>
        <taxon>rosids</taxon>
        <taxon>malvids</taxon>
        <taxon>Malvales</taxon>
        <taxon>Malvaceae</taxon>
        <taxon>Malvoideae</taxon>
        <taxon>Hibiscus</taxon>
    </lineage>
</organism>
<dbReference type="CDD" id="cd06222">
    <property type="entry name" value="RNase_H_like"/>
    <property type="match status" value="1"/>
</dbReference>
<dbReference type="InterPro" id="IPR036397">
    <property type="entry name" value="RNaseH_sf"/>
</dbReference>
<dbReference type="Proteomes" id="UP001472677">
    <property type="component" value="Unassembled WGS sequence"/>
</dbReference>
<name>A0ABR2AL88_9ROSI</name>